<dbReference type="GO" id="GO:0006284">
    <property type="term" value="P:base-excision repair"/>
    <property type="evidence" value="ECO:0007669"/>
    <property type="project" value="TreeGrafter"/>
</dbReference>
<evidence type="ECO:0000256" key="1">
    <source>
        <dbReference type="ARBA" id="ARBA00004123"/>
    </source>
</evidence>
<protein>
    <submittedName>
        <fullName evidence="4">RPA3 protein</fullName>
    </submittedName>
</protein>
<accession>A0A8J9VQ79</accession>
<comment type="subcellular location">
    <subcellularLocation>
        <location evidence="1">Nucleus</location>
    </subcellularLocation>
</comment>
<dbReference type="GO" id="GO:0035861">
    <property type="term" value="C:site of double-strand break"/>
    <property type="evidence" value="ECO:0007669"/>
    <property type="project" value="TreeGrafter"/>
</dbReference>
<evidence type="ECO:0000313" key="4">
    <source>
        <dbReference type="EMBL" id="CAH1238278.1"/>
    </source>
</evidence>
<keyword evidence="3" id="KW-0539">Nucleus</keyword>
<dbReference type="GO" id="GO:0006298">
    <property type="term" value="P:mismatch repair"/>
    <property type="evidence" value="ECO:0007669"/>
    <property type="project" value="TreeGrafter"/>
</dbReference>
<evidence type="ECO:0000256" key="2">
    <source>
        <dbReference type="ARBA" id="ARBA00009761"/>
    </source>
</evidence>
<dbReference type="GO" id="GO:0006289">
    <property type="term" value="P:nucleotide-excision repair"/>
    <property type="evidence" value="ECO:0007669"/>
    <property type="project" value="TreeGrafter"/>
</dbReference>
<dbReference type="AlphaFoldDB" id="A0A8J9VQ79"/>
<reference evidence="4" key="1">
    <citation type="submission" date="2022-01" db="EMBL/GenBank/DDBJ databases">
        <authorList>
            <person name="Braso-Vives M."/>
        </authorList>
    </citation>
    <scope>NUCLEOTIDE SEQUENCE</scope>
</reference>
<dbReference type="InterPro" id="IPR012340">
    <property type="entry name" value="NA-bd_OB-fold"/>
</dbReference>
<dbReference type="OrthoDB" id="188186at2759"/>
<dbReference type="InterPro" id="IPR013970">
    <property type="entry name" value="Rfa2"/>
</dbReference>
<comment type="similarity">
    <text evidence="2">Belongs to the replication factor A protein 3 family.</text>
</comment>
<dbReference type="Gene3D" id="2.40.50.140">
    <property type="entry name" value="Nucleic acid-binding proteins"/>
    <property type="match status" value="1"/>
</dbReference>
<gene>
    <name evidence="4" type="primary">RPA3</name>
    <name evidence="4" type="ORF">BLAG_LOCUS2955</name>
</gene>
<dbReference type="GO" id="GO:0003684">
    <property type="term" value="F:damaged DNA binding"/>
    <property type="evidence" value="ECO:0007669"/>
    <property type="project" value="TreeGrafter"/>
</dbReference>
<dbReference type="SUPFAM" id="SSF50249">
    <property type="entry name" value="Nucleic acid-binding proteins"/>
    <property type="match status" value="1"/>
</dbReference>
<dbReference type="GO" id="GO:0006260">
    <property type="term" value="P:DNA replication"/>
    <property type="evidence" value="ECO:0007669"/>
    <property type="project" value="InterPro"/>
</dbReference>
<evidence type="ECO:0000256" key="3">
    <source>
        <dbReference type="ARBA" id="ARBA00023242"/>
    </source>
</evidence>
<dbReference type="Proteomes" id="UP000838412">
    <property type="component" value="Chromosome 10"/>
</dbReference>
<dbReference type="GO" id="GO:0000724">
    <property type="term" value="P:double-strand break repair via homologous recombination"/>
    <property type="evidence" value="ECO:0007669"/>
    <property type="project" value="TreeGrafter"/>
</dbReference>
<organism evidence="4 5">
    <name type="scientific">Branchiostoma lanceolatum</name>
    <name type="common">Common lancelet</name>
    <name type="synonym">Amphioxus lanceolatum</name>
    <dbReference type="NCBI Taxonomy" id="7740"/>
    <lineage>
        <taxon>Eukaryota</taxon>
        <taxon>Metazoa</taxon>
        <taxon>Chordata</taxon>
        <taxon>Cephalochordata</taxon>
        <taxon>Leptocardii</taxon>
        <taxon>Amphioxiformes</taxon>
        <taxon>Branchiostomatidae</taxon>
        <taxon>Branchiostoma</taxon>
    </lineage>
</organism>
<dbReference type="OMA" id="HEFPEYY"/>
<dbReference type="PANTHER" id="PTHR15114">
    <property type="entry name" value="REPLICATION PROTEIN A3"/>
    <property type="match status" value="1"/>
</dbReference>
<dbReference type="FunFam" id="2.40.50.140:FF:000395">
    <property type="entry name" value="Replication protein A3"/>
    <property type="match status" value="1"/>
</dbReference>
<evidence type="ECO:0000313" key="5">
    <source>
        <dbReference type="Proteomes" id="UP000838412"/>
    </source>
</evidence>
<dbReference type="PANTHER" id="PTHR15114:SF1">
    <property type="entry name" value="REPLICATION PROTEIN A 14 KDA SUBUNIT"/>
    <property type="match status" value="1"/>
</dbReference>
<dbReference type="GO" id="GO:0003697">
    <property type="term" value="F:single-stranded DNA binding"/>
    <property type="evidence" value="ECO:0007669"/>
    <property type="project" value="TreeGrafter"/>
</dbReference>
<dbReference type="CDD" id="cd04479">
    <property type="entry name" value="RPA3"/>
    <property type="match status" value="1"/>
</dbReference>
<dbReference type="EMBL" id="OV696695">
    <property type="protein sequence ID" value="CAH1238278.1"/>
    <property type="molecule type" value="Genomic_DNA"/>
</dbReference>
<name>A0A8J9VQ79_BRALA</name>
<proteinExistence type="inferred from homology"/>
<dbReference type="GO" id="GO:0005662">
    <property type="term" value="C:DNA replication factor A complex"/>
    <property type="evidence" value="ECO:0007669"/>
    <property type="project" value="TreeGrafter"/>
</dbReference>
<dbReference type="Pfam" id="PF08661">
    <property type="entry name" value="Rep_fac-A_3"/>
    <property type="match status" value="1"/>
</dbReference>
<keyword evidence="5" id="KW-1185">Reference proteome</keyword>
<sequence length="120" mass="13397">MTMGDAFDQPRPRVNASMLPQHIGKYVCLMGEVMDVDQNGLMFAVKTSDGQRVQINLPEPLEEMVQGAIEIVGEVANNCQINCQSYILFGADFDMNLYDEAIKLTVEHSKFYPLADSSTF</sequence>